<gene>
    <name evidence="1" type="ORF">DARMORV10_C01P22750.1</name>
</gene>
<protein>
    <submittedName>
        <fullName evidence="1">(rape) hypothetical protein</fullName>
    </submittedName>
</protein>
<sequence>MLQDICVADLSNAVKVNGYTCKDTAQVTPQDFYF</sequence>
<reference evidence="1" key="1">
    <citation type="submission" date="2021-01" db="EMBL/GenBank/DDBJ databases">
        <authorList>
            <consortium name="Genoscope - CEA"/>
            <person name="William W."/>
        </authorList>
    </citation>
    <scope>NUCLEOTIDE SEQUENCE</scope>
</reference>
<dbReference type="AlphaFoldDB" id="A0A816RCU4"/>
<dbReference type="InterPro" id="IPR014710">
    <property type="entry name" value="RmlC-like_jellyroll"/>
</dbReference>
<organism evidence="1">
    <name type="scientific">Brassica napus</name>
    <name type="common">Rape</name>
    <dbReference type="NCBI Taxonomy" id="3708"/>
    <lineage>
        <taxon>Eukaryota</taxon>
        <taxon>Viridiplantae</taxon>
        <taxon>Streptophyta</taxon>
        <taxon>Embryophyta</taxon>
        <taxon>Tracheophyta</taxon>
        <taxon>Spermatophyta</taxon>
        <taxon>Magnoliopsida</taxon>
        <taxon>eudicotyledons</taxon>
        <taxon>Gunneridae</taxon>
        <taxon>Pentapetalae</taxon>
        <taxon>rosids</taxon>
        <taxon>malvids</taxon>
        <taxon>Brassicales</taxon>
        <taxon>Brassicaceae</taxon>
        <taxon>Brassiceae</taxon>
        <taxon>Brassica</taxon>
    </lineage>
</organism>
<accession>A0A816RCU4</accession>
<dbReference type="EMBL" id="HG994365">
    <property type="protein sequence ID" value="CAF2072080.1"/>
    <property type="molecule type" value="Genomic_DNA"/>
</dbReference>
<dbReference type="Gene3D" id="2.60.120.10">
    <property type="entry name" value="Jelly Rolls"/>
    <property type="match status" value="1"/>
</dbReference>
<evidence type="ECO:0000313" key="1">
    <source>
        <dbReference type="EMBL" id="CAF2072080.1"/>
    </source>
</evidence>
<name>A0A816RCU4_BRANA</name>
<proteinExistence type="predicted"/>
<dbReference type="Proteomes" id="UP001295469">
    <property type="component" value="Chromosome C01"/>
</dbReference>
<dbReference type="Gramene" id="CDX94296">
    <property type="protein sequence ID" value="CDX94296"/>
    <property type="gene ID" value="GSBRNA2T00157389001"/>
</dbReference>